<feature type="compositionally biased region" description="Polar residues" evidence="7">
    <location>
        <begin position="75"/>
        <end position="102"/>
    </location>
</feature>
<feature type="compositionally biased region" description="Basic and acidic residues" evidence="7">
    <location>
        <begin position="721"/>
        <end position="735"/>
    </location>
</feature>
<dbReference type="InterPro" id="IPR011993">
    <property type="entry name" value="PH-like_dom_sf"/>
</dbReference>
<feature type="region of interest" description="Disordered" evidence="7">
    <location>
        <begin position="517"/>
        <end position="814"/>
    </location>
</feature>
<dbReference type="GO" id="GO:0032012">
    <property type="term" value="P:regulation of ARF protein signal transduction"/>
    <property type="evidence" value="ECO:0007669"/>
    <property type="project" value="InterPro"/>
</dbReference>
<evidence type="ECO:0000313" key="11">
    <source>
        <dbReference type="Proteomes" id="UP001501940"/>
    </source>
</evidence>
<organism evidence="10 11">
    <name type="scientific">Amphiprion ocellaris</name>
    <name type="common">Clown anemonefish</name>
    <dbReference type="NCBI Taxonomy" id="80972"/>
    <lineage>
        <taxon>Eukaryota</taxon>
        <taxon>Metazoa</taxon>
        <taxon>Chordata</taxon>
        <taxon>Craniata</taxon>
        <taxon>Vertebrata</taxon>
        <taxon>Euteleostomi</taxon>
        <taxon>Actinopterygii</taxon>
        <taxon>Neopterygii</taxon>
        <taxon>Teleostei</taxon>
        <taxon>Neoteleostei</taxon>
        <taxon>Acanthomorphata</taxon>
        <taxon>Ovalentaria</taxon>
        <taxon>Pomacentridae</taxon>
        <taxon>Amphiprion</taxon>
    </lineage>
</organism>
<dbReference type="FunFam" id="1.10.1000.11:FF:000004">
    <property type="entry name" value="PH and SEC7 domain-containing protein 2"/>
    <property type="match status" value="1"/>
</dbReference>
<feature type="compositionally biased region" description="Polar residues" evidence="7">
    <location>
        <begin position="943"/>
        <end position="956"/>
    </location>
</feature>
<keyword evidence="11" id="KW-1185">Reference proteome</keyword>
<feature type="region of interest" description="Disordered" evidence="7">
    <location>
        <begin position="1646"/>
        <end position="1721"/>
    </location>
</feature>
<evidence type="ECO:0000256" key="6">
    <source>
        <dbReference type="ARBA" id="ARBA00023273"/>
    </source>
</evidence>
<dbReference type="SMART" id="SM00222">
    <property type="entry name" value="Sec7"/>
    <property type="match status" value="1"/>
</dbReference>
<feature type="region of interest" description="Disordered" evidence="7">
    <location>
        <begin position="44"/>
        <end position="102"/>
    </location>
</feature>
<sequence>MSQAGKVLHLYVEVRSVAEEDGKLPGRGDDGTRHLMLQCPDILPHSQRSSTLTSPSRSPDLSPFIQHHAGGGNHSLPSSKSSTRHSVSFQLQNPDATGSPTQFQRQDLLHDRFGQLLEVLAPGATNPGHHSSLRRTSSSDRDPYQGRVPIFPSSTSSGRLTVPSTPTSNRRSFDTPGVAGDEGKTSLVSFGYIEKANVNSMAGHRPPVCQNEPQQQQQLPAHLHKRLSDPMCCNGQQLQGDHFSSHHHLSRNQSPRGSPYLQRATLDAVARDATHRTLEEFGSPDLRRRLAGHGPENCSPTLPRNYQSPRCRSWSGSPVLPRSTLTLPFKTQFLELDRGVCRGSVNGLPRSPAYDHLCAHSGYSSSSVAPPSALCSHCPAQSQQRPWVGDESPRLSSKFRPPLPAGKPTDIQHEVPTNLFHTSNPFRTGYQDGNSNVNNSYNANITNTSNNTTDSKHYSSNDNLNAHYKPLQSCCSSRASDAISPTIGRRSISPSSNIDLSCKLAMEASKLSSIFAERRTPSPTPSHAESLRSNSPKSGAPFLRESQPYATLHGRSSPEASKVDNQNHGWKTDKPPPQTKPGRISPLLSHKGLSSPASPALPARLHRAAASQSPVLDPRHQRSPSPSKDVSTLHRYQPPQYTGDHKSPAVERRQYDHLFDRSLKDSPESQRTLLSNQNNEALPVSWTSTQQEWREAGPGQNGVELSEENFRQSLSRVYAPSKDDYHKQDGGDKGVKFLGMSKEPREEVQDHSGAVGTSSQSSSGVTGSLVDSSQLDRNDSLSPETSSQSSHDTADRGSGMQSDSGSATTPSLRSQKIAQAKWEFLFGGQTENRRHIKDVSPATPPTSSSPSPTPPSSLHLKPANQRRGWDNQKLSYHEVRQIEVELVTPNNRGSIPKTGIIRRTIQYSETDLDAVPLRCYRETDLDEVMRAEAEAAEEADSAFGSNRSVLESSSFADISPKPRTGGGKEENGEEEEEDEEEEEGVVSWASVRMQGDRQRQRAAKEEDEVFSLLLKGSLEASSDSHGGLKSPISVGSPRRPSNSNLDSFSRHFESIMESHRAKGTSYSSLDSVDLLTSGSTSVFTFDLPTLTPEIQSQICESAKQIIELSFAPLARPDPSAPSEASRSEITLSASAAGLRGGSKDDCGLPVRSKSEKESWRRSVLKDGFRKASSVPSLHSSLRERPVNRPPELLYPQADVAERLALGGSDDALANGMKPDLQAAKRLAKRLYSLDGFRKSDVARHLSKNNEFSQMVAEEYLSNFNFNGMTIDQALRTFLRQFALMGETQERERVLAHFSRKYRQCNPESLNTEDSVHTLTCAVMLLNTDLHGNNVGKRMSCSQFISNLEGLNDGKDFPKDLLKTLYSSIKNEKLQWTIDEEELRKSMSELADVRKDSASHTMKRLGSGGNPLVGVAQQADGELYKSGFLVRKVHADPDGKRTPRGKRGWKSFYAMLKGMVLYLQKDEYRAERELTEEDVKNAISIHHSLAMRAADYSKRPNVFYLRTADWRVFLFQAPNAEQMQSWITRINVVAAMFSAPPFPAAIGSQKRFSRPLLPGSNTKLSQEEQVKSHENRFRAVSSELADLMASTPDRKVKGRELEEQKLRQEYLEFEKTRYGTYAMLLRAKMSSGDEDLSAFESRLFDDGGLQRAHSSPTLPQDTTNKEKTRGSKTSKSLKVTSYSTSTSKSGGSVKDLSKKKNGGRNSQRPELQKQSSKQDEAP</sequence>
<dbReference type="SUPFAM" id="SSF50729">
    <property type="entry name" value="PH domain-like"/>
    <property type="match status" value="1"/>
</dbReference>
<feature type="compositionally biased region" description="Polar residues" evidence="7">
    <location>
        <begin position="152"/>
        <end position="170"/>
    </location>
</feature>
<feature type="region of interest" description="Disordered" evidence="7">
    <location>
        <begin position="121"/>
        <end position="180"/>
    </location>
</feature>
<feature type="compositionally biased region" description="Low complexity" evidence="7">
    <location>
        <begin position="752"/>
        <end position="768"/>
    </location>
</feature>
<dbReference type="Pfam" id="PF01369">
    <property type="entry name" value="Sec7"/>
    <property type="match status" value="1"/>
</dbReference>
<evidence type="ECO:0000256" key="1">
    <source>
        <dbReference type="ARBA" id="ARBA00004632"/>
    </source>
</evidence>
<accession>A0AAQ5X4N5</accession>
<feature type="compositionally biased region" description="Basic and acidic residues" evidence="7">
    <location>
        <begin position="1141"/>
        <end position="1153"/>
    </location>
</feature>
<evidence type="ECO:0000256" key="7">
    <source>
        <dbReference type="SAM" id="MobiDB-lite"/>
    </source>
</evidence>
<dbReference type="Ensembl" id="ENSAOCT00000050453.1">
    <property type="protein sequence ID" value="ENSAOCP00000035444.1"/>
    <property type="gene ID" value="ENSAOCG00000031431.1"/>
</dbReference>
<proteinExistence type="predicted"/>
<dbReference type="Gene3D" id="1.10.1000.11">
    <property type="entry name" value="Arf Nucleotide-binding Site Opener,domain 2"/>
    <property type="match status" value="1"/>
</dbReference>
<dbReference type="FunFam" id="2.30.29.30:FF:000054">
    <property type="entry name" value="PH and SEC7 domain-containing protein 3"/>
    <property type="match status" value="1"/>
</dbReference>
<reference evidence="10" key="3">
    <citation type="submission" date="2025-09" db="UniProtKB">
        <authorList>
            <consortium name="Ensembl"/>
        </authorList>
    </citation>
    <scope>IDENTIFICATION</scope>
</reference>
<comment type="subcellular location">
    <subcellularLocation>
        <location evidence="1">Cell projection</location>
        <location evidence="1">Ruffle membrane</location>
    </subcellularLocation>
</comment>
<feature type="region of interest" description="Disordered" evidence="7">
    <location>
        <begin position="280"/>
        <end position="317"/>
    </location>
</feature>
<feature type="domain" description="SEC7" evidence="9">
    <location>
        <begin position="1153"/>
        <end position="1371"/>
    </location>
</feature>
<evidence type="ECO:0000259" key="9">
    <source>
        <dbReference type="PROSITE" id="PS50190"/>
    </source>
</evidence>
<feature type="region of interest" description="Disordered" evidence="7">
    <location>
        <begin position="1020"/>
        <end position="1046"/>
    </location>
</feature>
<name>A0AAQ5X4N5_AMPOC</name>
<dbReference type="PROSITE" id="PS50003">
    <property type="entry name" value="PH_DOMAIN"/>
    <property type="match status" value="1"/>
</dbReference>
<dbReference type="RefSeq" id="XP_054874470.1">
    <property type="nucleotide sequence ID" value="XM_055018495.1"/>
</dbReference>
<feature type="region of interest" description="Disordered" evidence="7">
    <location>
        <begin position="936"/>
        <end position="1002"/>
    </location>
</feature>
<keyword evidence="4" id="KW-0175">Coiled coil</keyword>
<dbReference type="SMART" id="SM00233">
    <property type="entry name" value="PH"/>
    <property type="match status" value="1"/>
</dbReference>
<reference evidence="10" key="2">
    <citation type="submission" date="2025-08" db="UniProtKB">
        <authorList>
            <consortium name="Ensembl"/>
        </authorList>
    </citation>
    <scope>IDENTIFICATION</scope>
</reference>
<dbReference type="CDD" id="cd00171">
    <property type="entry name" value="Sec7"/>
    <property type="match status" value="1"/>
</dbReference>
<dbReference type="PROSITE" id="PS50190">
    <property type="entry name" value="SEC7"/>
    <property type="match status" value="1"/>
</dbReference>
<evidence type="ECO:0000256" key="3">
    <source>
        <dbReference type="ARBA" id="ARBA00022553"/>
    </source>
</evidence>
<keyword evidence="6" id="KW-0966">Cell projection</keyword>
<dbReference type="CTD" id="570918"/>
<evidence type="ECO:0000259" key="8">
    <source>
        <dbReference type="PROSITE" id="PS50003"/>
    </source>
</evidence>
<dbReference type="GeneTree" id="ENSGT00940000155061"/>
<feature type="compositionally biased region" description="Low complexity" evidence="7">
    <location>
        <begin position="593"/>
        <end position="611"/>
    </location>
</feature>
<dbReference type="InterPro" id="IPR041681">
    <property type="entry name" value="PH_9"/>
</dbReference>
<evidence type="ECO:0000256" key="4">
    <source>
        <dbReference type="ARBA" id="ARBA00023054"/>
    </source>
</evidence>
<evidence type="ECO:0000256" key="5">
    <source>
        <dbReference type="ARBA" id="ARBA00023136"/>
    </source>
</evidence>
<feature type="compositionally biased region" description="Low complexity" evidence="7">
    <location>
        <begin position="1670"/>
        <end position="1693"/>
    </location>
</feature>
<feature type="compositionally biased region" description="Low complexity" evidence="7">
    <location>
        <begin position="46"/>
        <end position="62"/>
    </location>
</feature>
<dbReference type="RefSeq" id="XP_054874471.1">
    <property type="nucleotide sequence ID" value="XM_055018496.1"/>
</dbReference>
<feature type="compositionally biased region" description="Polar residues" evidence="7">
    <location>
        <begin position="669"/>
        <end position="691"/>
    </location>
</feature>
<dbReference type="Proteomes" id="UP001501940">
    <property type="component" value="Chromosome 16"/>
</dbReference>
<dbReference type="PANTHER" id="PTHR10663">
    <property type="entry name" value="GUANYL-NUCLEOTIDE EXCHANGE FACTOR"/>
    <property type="match status" value="1"/>
</dbReference>
<keyword evidence="2" id="KW-1003">Cell membrane</keyword>
<feature type="compositionally biased region" description="Polar residues" evidence="7">
    <location>
        <begin position="298"/>
        <end position="316"/>
    </location>
</feature>
<keyword evidence="5" id="KW-0472">Membrane</keyword>
<dbReference type="GO" id="GO:0005085">
    <property type="term" value="F:guanyl-nucleotide exchange factor activity"/>
    <property type="evidence" value="ECO:0007669"/>
    <property type="project" value="InterPro"/>
</dbReference>
<feature type="compositionally biased region" description="Acidic residues" evidence="7">
    <location>
        <begin position="971"/>
        <end position="984"/>
    </location>
</feature>
<feature type="compositionally biased region" description="Polar residues" evidence="7">
    <location>
        <begin position="799"/>
        <end position="814"/>
    </location>
</feature>
<feature type="compositionally biased region" description="Polar residues" evidence="7">
    <location>
        <begin position="525"/>
        <end position="537"/>
    </location>
</feature>
<dbReference type="InterPro" id="IPR023394">
    <property type="entry name" value="Sec7_C_sf"/>
</dbReference>
<dbReference type="GeneID" id="111577943"/>
<dbReference type="InterPro" id="IPR000904">
    <property type="entry name" value="Sec7_dom"/>
</dbReference>
<feature type="domain" description="PH" evidence="8">
    <location>
        <begin position="1421"/>
        <end position="1534"/>
    </location>
</feature>
<dbReference type="GO" id="GO:0032587">
    <property type="term" value="C:ruffle membrane"/>
    <property type="evidence" value="ECO:0007669"/>
    <property type="project" value="UniProtKB-SubCell"/>
</dbReference>
<feature type="compositionally biased region" description="Polar residues" evidence="7">
    <location>
        <begin position="1651"/>
        <end position="1661"/>
    </location>
</feature>
<evidence type="ECO:0000313" key="10">
    <source>
        <dbReference type="Ensembl" id="ENSAOCP00000035444.1"/>
    </source>
</evidence>
<feature type="compositionally biased region" description="Polar residues" evidence="7">
    <location>
        <begin position="780"/>
        <end position="791"/>
    </location>
</feature>
<protein>
    <recommendedName>
        <fullName evidence="12">SEC7 domain-containing protein</fullName>
    </recommendedName>
</protein>
<reference evidence="10 11" key="1">
    <citation type="submission" date="2022-01" db="EMBL/GenBank/DDBJ databases">
        <title>A chromosome-scale genome assembly of the false clownfish, Amphiprion ocellaris.</title>
        <authorList>
            <person name="Ryu T."/>
        </authorList>
    </citation>
    <scope>NUCLEOTIDE SEQUENCE [LARGE SCALE GENOMIC DNA]</scope>
</reference>
<feature type="region of interest" description="Disordered" evidence="7">
    <location>
        <begin position="1133"/>
        <end position="1153"/>
    </location>
</feature>
<evidence type="ECO:0008006" key="12">
    <source>
        <dbReference type="Google" id="ProtNLM"/>
    </source>
</evidence>
<evidence type="ECO:0000256" key="2">
    <source>
        <dbReference type="ARBA" id="ARBA00022475"/>
    </source>
</evidence>
<feature type="compositionally biased region" description="Polar residues" evidence="7">
    <location>
        <begin position="1702"/>
        <end position="1714"/>
    </location>
</feature>
<dbReference type="PANTHER" id="PTHR10663:SF334">
    <property type="entry name" value="PH AND SEC7 DOMAIN-CONTAINING PROTEIN 1"/>
    <property type="match status" value="1"/>
</dbReference>
<dbReference type="InterPro" id="IPR001849">
    <property type="entry name" value="PH_domain"/>
</dbReference>
<dbReference type="Pfam" id="PF15410">
    <property type="entry name" value="PH_9"/>
    <property type="match status" value="1"/>
</dbReference>
<dbReference type="InterPro" id="IPR035999">
    <property type="entry name" value="Sec7_dom_sf"/>
</dbReference>
<feature type="region of interest" description="Disordered" evidence="7">
    <location>
        <begin position="836"/>
        <end position="868"/>
    </location>
</feature>
<feature type="compositionally biased region" description="Basic and acidic residues" evidence="7">
    <location>
        <begin position="643"/>
        <end position="668"/>
    </location>
</feature>
<keyword evidence="3" id="KW-0597">Phosphoprotein</keyword>
<dbReference type="Gene3D" id="2.30.29.30">
    <property type="entry name" value="Pleckstrin-homology domain (PH domain)/Phosphotyrosine-binding domain (PTB)"/>
    <property type="match status" value="1"/>
</dbReference>
<dbReference type="SUPFAM" id="SSF48425">
    <property type="entry name" value="Sec7 domain"/>
    <property type="match status" value="1"/>
</dbReference>
<dbReference type="CDD" id="cd13295">
    <property type="entry name" value="PH_EFA6"/>
    <property type="match status" value="1"/>
</dbReference>